<gene>
    <name evidence="9" type="ORF">M6B38_127715</name>
    <name evidence="8" type="ORF">M6B38_207275</name>
</gene>
<evidence type="ECO:0000259" key="7">
    <source>
        <dbReference type="PROSITE" id="PS51369"/>
    </source>
</evidence>
<reference evidence="8" key="2">
    <citation type="submission" date="2023-04" db="EMBL/GenBank/DDBJ databases">
        <authorList>
            <person name="Bruccoleri R.E."/>
            <person name="Oakeley E.J."/>
            <person name="Faust A.-M."/>
            <person name="Dessus-Babus S."/>
            <person name="Altorfer M."/>
            <person name="Burckhardt D."/>
            <person name="Oertli M."/>
            <person name="Naumann U."/>
            <person name="Petersen F."/>
            <person name="Wong J."/>
        </authorList>
    </citation>
    <scope>NUCLEOTIDE SEQUENCE</scope>
    <source>
        <strain evidence="8">GSM-AAB239-AS_SAM_17_03QT</strain>
        <tissue evidence="8">Leaf</tissue>
    </source>
</reference>
<evidence type="ECO:0000256" key="3">
    <source>
        <dbReference type="ARBA" id="ARBA00023125"/>
    </source>
</evidence>
<accession>A0AAX6E5Z1</accession>
<dbReference type="EMBL" id="JANAVB010039817">
    <property type="protein sequence ID" value="KAJ6799434.1"/>
    <property type="molecule type" value="Genomic_DNA"/>
</dbReference>
<evidence type="ECO:0000256" key="6">
    <source>
        <dbReference type="SAM" id="MobiDB-lite"/>
    </source>
</evidence>
<feature type="region of interest" description="Disordered" evidence="6">
    <location>
        <begin position="1"/>
        <end position="30"/>
    </location>
</feature>
<dbReference type="Pfam" id="PF03634">
    <property type="entry name" value="TCP"/>
    <property type="match status" value="1"/>
</dbReference>
<comment type="caution">
    <text evidence="8">The sequence shown here is derived from an EMBL/GenBank/DDBJ whole genome shotgun (WGS) entry which is preliminary data.</text>
</comment>
<evidence type="ECO:0000313" key="9">
    <source>
        <dbReference type="EMBL" id="KAJ6823728.1"/>
    </source>
</evidence>
<name>A0AAX6E5Z1_IRIPA</name>
<evidence type="ECO:0000256" key="1">
    <source>
        <dbReference type="ARBA" id="ARBA00004123"/>
    </source>
</evidence>
<dbReference type="GO" id="GO:0005634">
    <property type="term" value="C:nucleus"/>
    <property type="evidence" value="ECO:0007669"/>
    <property type="project" value="UniProtKB-SubCell"/>
</dbReference>
<comment type="subcellular location">
    <subcellularLocation>
        <location evidence="1">Nucleus</location>
    </subcellularLocation>
</comment>
<keyword evidence="10" id="KW-1185">Reference proteome</keyword>
<organism evidence="8 10">
    <name type="scientific">Iris pallida</name>
    <name type="common">Sweet iris</name>
    <dbReference type="NCBI Taxonomy" id="29817"/>
    <lineage>
        <taxon>Eukaryota</taxon>
        <taxon>Viridiplantae</taxon>
        <taxon>Streptophyta</taxon>
        <taxon>Embryophyta</taxon>
        <taxon>Tracheophyta</taxon>
        <taxon>Spermatophyta</taxon>
        <taxon>Magnoliopsida</taxon>
        <taxon>Liliopsida</taxon>
        <taxon>Asparagales</taxon>
        <taxon>Iridaceae</taxon>
        <taxon>Iridoideae</taxon>
        <taxon>Irideae</taxon>
        <taxon>Iris</taxon>
    </lineage>
</organism>
<proteinExistence type="predicted"/>
<dbReference type="GO" id="GO:0043565">
    <property type="term" value="F:sequence-specific DNA binding"/>
    <property type="evidence" value="ECO:0007669"/>
    <property type="project" value="TreeGrafter"/>
</dbReference>
<feature type="domain" description="TCP" evidence="7">
    <location>
        <begin position="48"/>
        <end position="106"/>
    </location>
</feature>
<reference evidence="8" key="1">
    <citation type="journal article" date="2023" name="GigaByte">
        <title>Genome assembly of the bearded iris, Iris pallida Lam.</title>
        <authorList>
            <person name="Bruccoleri R.E."/>
            <person name="Oakeley E.J."/>
            <person name="Faust A.M.E."/>
            <person name="Altorfer M."/>
            <person name="Dessus-Babus S."/>
            <person name="Burckhardt D."/>
            <person name="Oertli M."/>
            <person name="Naumann U."/>
            <person name="Petersen F."/>
            <person name="Wong J."/>
        </authorList>
    </citation>
    <scope>NUCLEOTIDE SEQUENCE</scope>
    <source>
        <strain evidence="8">GSM-AAB239-AS_SAM_17_03QT</strain>
    </source>
</reference>
<evidence type="ECO:0000256" key="2">
    <source>
        <dbReference type="ARBA" id="ARBA00023015"/>
    </source>
</evidence>
<feature type="region of interest" description="Disordered" evidence="6">
    <location>
        <begin position="164"/>
        <end position="195"/>
    </location>
</feature>
<protein>
    <submittedName>
        <fullName evidence="8">Transcription factor TCP13-like</fullName>
    </submittedName>
</protein>
<dbReference type="InterPro" id="IPR005333">
    <property type="entry name" value="Transcription_factor_TCP"/>
</dbReference>
<keyword evidence="2" id="KW-0805">Transcription regulation</keyword>
<dbReference type="PANTHER" id="PTHR31072">
    <property type="entry name" value="TRANSCRIPTION FACTOR TCP4-RELATED"/>
    <property type="match status" value="1"/>
</dbReference>
<dbReference type="Proteomes" id="UP001140949">
    <property type="component" value="Unassembled WGS sequence"/>
</dbReference>
<keyword evidence="5" id="KW-0539">Nucleus</keyword>
<dbReference type="GO" id="GO:0003700">
    <property type="term" value="F:DNA-binding transcription factor activity"/>
    <property type="evidence" value="ECO:0007669"/>
    <property type="project" value="InterPro"/>
</dbReference>
<dbReference type="InterPro" id="IPR017887">
    <property type="entry name" value="TF_TCP_subgr"/>
</dbReference>
<keyword evidence="3" id="KW-0238">DNA-binding</keyword>
<feature type="region of interest" description="Disordered" evidence="6">
    <location>
        <begin position="279"/>
        <end position="298"/>
    </location>
</feature>
<evidence type="ECO:0000313" key="10">
    <source>
        <dbReference type="Proteomes" id="UP001140949"/>
    </source>
</evidence>
<feature type="compositionally biased region" description="Basic and acidic residues" evidence="6">
    <location>
        <begin position="170"/>
        <end position="184"/>
    </location>
</feature>
<evidence type="ECO:0000256" key="5">
    <source>
        <dbReference type="ARBA" id="ARBA00023242"/>
    </source>
</evidence>
<evidence type="ECO:0000256" key="4">
    <source>
        <dbReference type="ARBA" id="ARBA00023163"/>
    </source>
</evidence>
<sequence>MIRNSRDKDLPTKQEGNGENHKAPVTSSRLWSGLRNPRIVRVSHAFGGKDRHSKVSTIRGLRDRRVRLSVSTAIQLYDLQDRLGVNQPSKVVDWLLNAAHQEIDKLPPLQLPQGNLLQIPQSLPRSQDPSHPPLAVESFEYTNEHEHEPRLTTFPESTTFWSSDVAQRSKHGDGQEDGHTDQKGDSTVNGSNADALPRLAGPSFVSMAPYSSYYHWEATNAYLSQFGIHPSQVEAPAAAVSDSQTVLCPQGVVPPTSSMFPSYFSASTDFDPKQQFINQTNSSKRSLHLGGPSVRPFQ</sequence>
<keyword evidence="4" id="KW-0804">Transcription</keyword>
<feature type="compositionally biased region" description="Basic and acidic residues" evidence="6">
    <location>
        <begin position="1"/>
        <end position="22"/>
    </location>
</feature>
<dbReference type="PANTHER" id="PTHR31072:SF147">
    <property type="entry name" value="TRANSCRIPTION FACTOR TCP13"/>
    <property type="match status" value="1"/>
</dbReference>
<evidence type="ECO:0000313" key="8">
    <source>
        <dbReference type="EMBL" id="KAJ6799434.1"/>
    </source>
</evidence>
<dbReference type="EMBL" id="JANAVB010022598">
    <property type="protein sequence ID" value="KAJ6823728.1"/>
    <property type="molecule type" value="Genomic_DNA"/>
</dbReference>
<dbReference type="PROSITE" id="PS51369">
    <property type="entry name" value="TCP"/>
    <property type="match status" value="1"/>
</dbReference>
<dbReference type="AlphaFoldDB" id="A0AAX6E5Z1"/>